<evidence type="ECO:0000313" key="1">
    <source>
        <dbReference type="EMBL" id="KAK2962251.1"/>
    </source>
</evidence>
<dbReference type="PANTHER" id="PTHR48100">
    <property type="entry name" value="BROAD-SPECIFICITY PHOSPHATASE YOR283W-RELATED"/>
    <property type="match status" value="1"/>
</dbReference>
<dbReference type="Pfam" id="PF00300">
    <property type="entry name" value="His_Phos_1"/>
    <property type="match status" value="1"/>
</dbReference>
<protein>
    <submittedName>
        <fullName evidence="1">Alpha-ribazole phosphatase</fullName>
    </submittedName>
</protein>
<dbReference type="PANTHER" id="PTHR48100:SF1">
    <property type="entry name" value="HISTIDINE PHOSPHATASE FAMILY PROTEIN-RELATED"/>
    <property type="match status" value="1"/>
</dbReference>
<reference evidence="1 2" key="1">
    <citation type="journal article" date="2022" name="bioRxiv">
        <title>Genomics of Preaxostyla Flagellates Illuminates Evolutionary Transitions and the Path Towards Mitochondrial Loss.</title>
        <authorList>
            <person name="Novak L.V.F."/>
            <person name="Treitli S.C."/>
            <person name="Pyrih J."/>
            <person name="Halakuc P."/>
            <person name="Pipaliya S.V."/>
            <person name="Vacek V."/>
            <person name="Brzon O."/>
            <person name="Soukal P."/>
            <person name="Eme L."/>
            <person name="Dacks J.B."/>
            <person name="Karnkowska A."/>
            <person name="Elias M."/>
            <person name="Hampl V."/>
        </authorList>
    </citation>
    <scope>NUCLEOTIDE SEQUENCE [LARGE SCALE GENOMIC DNA]</scope>
    <source>
        <strain evidence="1">NAU3</strain>
        <tissue evidence="1">Gut</tissue>
    </source>
</reference>
<dbReference type="SUPFAM" id="SSF53254">
    <property type="entry name" value="Phosphoglycerate mutase-like"/>
    <property type="match status" value="1"/>
</dbReference>
<comment type="caution">
    <text evidence="1">The sequence shown here is derived from an EMBL/GenBank/DDBJ whole genome shotgun (WGS) entry which is preliminary data.</text>
</comment>
<dbReference type="Proteomes" id="UP001281761">
    <property type="component" value="Unassembled WGS sequence"/>
</dbReference>
<keyword evidence="2" id="KW-1185">Reference proteome</keyword>
<evidence type="ECO:0000313" key="2">
    <source>
        <dbReference type="Proteomes" id="UP001281761"/>
    </source>
</evidence>
<gene>
    <name evidence="1" type="ORF">BLNAU_2911</name>
</gene>
<dbReference type="SMART" id="SM00855">
    <property type="entry name" value="PGAM"/>
    <property type="match status" value="1"/>
</dbReference>
<dbReference type="EMBL" id="JARBJD010000012">
    <property type="protein sequence ID" value="KAK2962251.1"/>
    <property type="molecule type" value="Genomic_DNA"/>
</dbReference>
<dbReference type="InterPro" id="IPR050275">
    <property type="entry name" value="PGM_Phosphatase"/>
</dbReference>
<dbReference type="CDD" id="cd07067">
    <property type="entry name" value="HP_PGM_like"/>
    <property type="match status" value="1"/>
</dbReference>
<dbReference type="Gene3D" id="3.40.50.1240">
    <property type="entry name" value="Phosphoglycerate mutase-like"/>
    <property type="match status" value="1"/>
</dbReference>
<organism evidence="1 2">
    <name type="scientific">Blattamonas nauphoetae</name>
    <dbReference type="NCBI Taxonomy" id="2049346"/>
    <lineage>
        <taxon>Eukaryota</taxon>
        <taxon>Metamonada</taxon>
        <taxon>Preaxostyla</taxon>
        <taxon>Oxymonadida</taxon>
        <taxon>Blattamonas</taxon>
    </lineage>
</organism>
<accession>A0ABQ9YEP3</accession>
<sequence length="235" mass="26544">MIKPWEKINSRRPISWMPKTILYLTRHGSTLLNEGSRFRGSSDVPLSDLGRDQARNIHRILQSHKIEAIITSPRPRAIETAEIVISGHLDGTGKQIQPKVVKGLDSVFYGPWEGKTLEECEAMDPEKMKTFREHISELDMGGEKLEDLAKRSIAELVQLCEENPGKEVVAVTHQICTRTIICSLLNAPLDSYWSVGQDAACINILEYHGKGKFHVRVVNYVEGIFDHVSEETKAW</sequence>
<dbReference type="InterPro" id="IPR013078">
    <property type="entry name" value="His_Pase_superF_clade-1"/>
</dbReference>
<proteinExistence type="predicted"/>
<name>A0ABQ9YEP3_9EUKA</name>
<dbReference type="InterPro" id="IPR029033">
    <property type="entry name" value="His_PPase_superfam"/>
</dbReference>